<name>A0A498JQ44_MALDO</name>
<reference evidence="1 2" key="1">
    <citation type="submission" date="2018-10" db="EMBL/GenBank/DDBJ databases">
        <title>A high-quality apple genome assembly.</title>
        <authorList>
            <person name="Hu J."/>
        </authorList>
    </citation>
    <scope>NUCLEOTIDE SEQUENCE [LARGE SCALE GENOMIC DNA]</scope>
    <source>
        <strain evidence="2">cv. HFTH1</strain>
        <tissue evidence="1">Young leaf</tissue>
    </source>
</reference>
<organism evidence="1 2">
    <name type="scientific">Malus domestica</name>
    <name type="common">Apple</name>
    <name type="synonym">Pyrus malus</name>
    <dbReference type="NCBI Taxonomy" id="3750"/>
    <lineage>
        <taxon>Eukaryota</taxon>
        <taxon>Viridiplantae</taxon>
        <taxon>Streptophyta</taxon>
        <taxon>Embryophyta</taxon>
        <taxon>Tracheophyta</taxon>
        <taxon>Spermatophyta</taxon>
        <taxon>Magnoliopsida</taxon>
        <taxon>eudicotyledons</taxon>
        <taxon>Gunneridae</taxon>
        <taxon>Pentapetalae</taxon>
        <taxon>rosids</taxon>
        <taxon>fabids</taxon>
        <taxon>Rosales</taxon>
        <taxon>Rosaceae</taxon>
        <taxon>Amygdaloideae</taxon>
        <taxon>Maleae</taxon>
        <taxon>Malus</taxon>
    </lineage>
</organism>
<dbReference type="AlphaFoldDB" id="A0A498JQ44"/>
<proteinExistence type="predicted"/>
<evidence type="ECO:0000313" key="1">
    <source>
        <dbReference type="EMBL" id="RXH97560.1"/>
    </source>
</evidence>
<sequence length="128" mass="14055">MKLTVCKKDDCIGILQPQDDPFIISVEIANYELTLVFIDNGSSINVIFLLDFDQLGVNRDILNGNLEPLIPFGDNIIHPIEEMNLMLSIGSMSAMVCYASAVKLNTKVTTDWFVQTLGGSLTLNPSSC</sequence>
<dbReference type="Proteomes" id="UP000290289">
    <property type="component" value="Chromosome 5"/>
</dbReference>
<dbReference type="EMBL" id="RDQH01000331">
    <property type="protein sequence ID" value="RXH97560.1"/>
    <property type="molecule type" value="Genomic_DNA"/>
</dbReference>
<accession>A0A498JQ44</accession>
<keyword evidence="2" id="KW-1185">Reference proteome</keyword>
<comment type="caution">
    <text evidence="1">The sequence shown here is derived from an EMBL/GenBank/DDBJ whole genome shotgun (WGS) entry which is preliminary data.</text>
</comment>
<evidence type="ECO:0000313" key="2">
    <source>
        <dbReference type="Proteomes" id="UP000290289"/>
    </source>
</evidence>
<protein>
    <submittedName>
        <fullName evidence="1">Uncharacterized protein</fullName>
    </submittedName>
</protein>
<gene>
    <name evidence="1" type="ORF">DVH24_009885</name>
</gene>